<keyword evidence="3" id="KW-0238">DNA-binding</keyword>
<dbReference type="GO" id="GO:0006310">
    <property type="term" value="P:DNA recombination"/>
    <property type="evidence" value="ECO:0007669"/>
    <property type="project" value="UniProtKB-KW"/>
</dbReference>
<dbReference type="InterPro" id="IPR038488">
    <property type="entry name" value="Integrase_DNA-bd_sf"/>
</dbReference>
<dbReference type="RefSeq" id="WP_126155286.1">
    <property type="nucleotide sequence ID" value="NZ_UZWE01000040.1"/>
</dbReference>
<dbReference type="InterPro" id="IPR010998">
    <property type="entry name" value="Integrase_recombinase_N"/>
</dbReference>
<dbReference type="InterPro" id="IPR013762">
    <property type="entry name" value="Integrase-like_cat_sf"/>
</dbReference>
<name>A0A3S5D465_9RHOB</name>
<evidence type="ECO:0000256" key="4">
    <source>
        <dbReference type="ARBA" id="ARBA00023172"/>
    </source>
</evidence>
<gene>
    <name evidence="6" type="ORF">PARHAE_02866</name>
</gene>
<sequence length="417" mass="46984">MDLTKKAIDALPYPGTGQAFYWFDSPKGFGLRVTPTAKTFIYEGRVRGTNAKRRVSLGAVDRYSDLKKARADATKVSGKMNDGIDPSAEKVRQKAEAITLQEAMTRYIDAPKKKGAGYGSGIKTKKARTKRDIETVMNRHFSDWMKKPAAGITGEMVAKRQREIAETAPTQANLAMRYLRATLNHVNPRNAPIFSVNPVEKLREDGLWADTKRKTGRIKRDSLPEWVQAVETGLVGLKYEHEHRDALLFLLLTGARLAEVFGNEKDGYPPLRWRDVDFNARTITFRDTKNRTDHELPMGERLTEILNARKEVAGKEFVFSRSNGEIVTDDLRSAFARIEKVTGIRATAHDLRRTFASVAESQDISIFKLKRLLNHISGDKNDVTVGYVGDISTDDLREPMQRIEDFMLRPVVAEQAA</sequence>
<dbReference type="Gene3D" id="1.10.443.10">
    <property type="entry name" value="Intergrase catalytic core"/>
    <property type="match status" value="1"/>
</dbReference>
<dbReference type="InterPro" id="IPR011010">
    <property type="entry name" value="DNA_brk_join_enz"/>
</dbReference>
<reference evidence="6 7" key="1">
    <citation type="submission" date="2018-12" db="EMBL/GenBank/DDBJ databases">
        <authorList>
            <person name="Criscuolo A."/>
        </authorList>
    </citation>
    <scope>NUCLEOTIDE SEQUENCE [LARGE SCALE GENOMIC DNA]</scope>
    <source>
        <strain evidence="6">ACIP1116241</strain>
    </source>
</reference>
<dbReference type="InterPro" id="IPR025166">
    <property type="entry name" value="Integrase_DNA_bind_dom"/>
</dbReference>
<feature type="domain" description="Tyr recombinase" evidence="5">
    <location>
        <begin position="213"/>
        <end position="401"/>
    </location>
</feature>
<organism evidence="6 7">
    <name type="scientific">Paracoccus haematequi</name>
    <dbReference type="NCBI Taxonomy" id="2491866"/>
    <lineage>
        <taxon>Bacteria</taxon>
        <taxon>Pseudomonadati</taxon>
        <taxon>Pseudomonadota</taxon>
        <taxon>Alphaproteobacteria</taxon>
        <taxon>Rhodobacterales</taxon>
        <taxon>Paracoccaceae</taxon>
        <taxon>Paracoccus</taxon>
    </lineage>
</organism>
<evidence type="ECO:0000256" key="1">
    <source>
        <dbReference type="ARBA" id="ARBA00008857"/>
    </source>
</evidence>
<dbReference type="InterPro" id="IPR050808">
    <property type="entry name" value="Phage_Integrase"/>
</dbReference>
<evidence type="ECO:0000259" key="5">
    <source>
        <dbReference type="PROSITE" id="PS51898"/>
    </source>
</evidence>
<evidence type="ECO:0000313" key="7">
    <source>
        <dbReference type="Proteomes" id="UP000270743"/>
    </source>
</evidence>
<dbReference type="Pfam" id="PF00589">
    <property type="entry name" value="Phage_integrase"/>
    <property type="match status" value="1"/>
</dbReference>
<keyword evidence="7" id="KW-1185">Reference proteome</keyword>
<evidence type="ECO:0000256" key="2">
    <source>
        <dbReference type="ARBA" id="ARBA00022908"/>
    </source>
</evidence>
<dbReference type="OrthoDB" id="6388170at2"/>
<evidence type="ECO:0000313" key="6">
    <source>
        <dbReference type="EMBL" id="VDS09661.1"/>
    </source>
</evidence>
<dbReference type="GO" id="GO:0015074">
    <property type="term" value="P:DNA integration"/>
    <property type="evidence" value="ECO:0007669"/>
    <property type="project" value="UniProtKB-KW"/>
</dbReference>
<keyword evidence="2" id="KW-0229">DNA integration</keyword>
<evidence type="ECO:0000256" key="3">
    <source>
        <dbReference type="ARBA" id="ARBA00023125"/>
    </source>
</evidence>
<dbReference type="SUPFAM" id="SSF56349">
    <property type="entry name" value="DNA breaking-rejoining enzymes"/>
    <property type="match status" value="1"/>
</dbReference>
<proteinExistence type="inferred from homology"/>
<dbReference type="PROSITE" id="PS51898">
    <property type="entry name" value="TYR_RECOMBINASE"/>
    <property type="match status" value="1"/>
</dbReference>
<dbReference type="Gene3D" id="3.30.160.390">
    <property type="entry name" value="Integrase, DNA-binding domain"/>
    <property type="match status" value="1"/>
</dbReference>
<dbReference type="InterPro" id="IPR002104">
    <property type="entry name" value="Integrase_catalytic"/>
</dbReference>
<dbReference type="AlphaFoldDB" id="A0A3S5D465"/>
<keyword evidence="4" id="KW-0233">DNA recombination</keyword>
<dbReference type="PANTHER" id="PTHR30629:SF2">
    <property type="entry name" value="PROPHAGE INTEGRASE INTS-RELATED"/>
    <property type="match status" value="1"/>
</dbReference>
<dbReference type="Pfam" id="PF13356">
    <property type="entry name" value="Arm-DNA-bind_3"/>
    <property type="match status" value="1"/>
</dbReference>
<dbReference type="Proteomes" id="UP000270743">
    <property type="component" value="Unassembled WGS sequence"/>
</dbReference>
<protein>
    <submittedName>
        <fullName evidence="6">Phage integrase family protein</fullName>
    </submittedName>
</protein>
<dbReference type="EMBL" id="UZWE01000040">
    <property type="protein sequence ID" value="VDS09661.1"/>
    <property type="molecule type" value="Genomic_DNA"/>
</dbReference>
<dbReference type="GO" id="GO:0003677">
    <property type="term" value="F:DNA binding"/>
    <property type="evidence" value="ECO:0007669"/>
    <property type="project" value="UniProtKB-KW"/>
</dbReference>
<dbReference type="PANTHER" id="PTHR30629">
    <property type="entry name" value="PROPHAGE INTEGRASE"/>
    <property type="match status" value="1"/>
</dbReference>
<accession>A0A3S5D465</accession>
<comment type="similarity">
    <text evidence="1">Belongs to the 'phage' integrase family.</text>
</comment>
<dbReference type="Gene3D" id="1.10.150.130">
    <property type="match status" value="1"/>
</dbReference>